<dbReference type="PANTHER" id="PTHR30420">
    <property type="entry name" value="N-SUCCINYLARGININE DIHYDROLASE"/>
    <property type="match status" value="1"/>
</dbReference>
<name>A0A449IFV7_PSEFR</name>
<evidence type="ECO:0000313" key="4">
    <source>
        <dbReference type="EMBL" id="VFB18313.1"/>
    </source>
</evidence>
<dbReference type="PANTHER" id="PTHR30420:SF1">
    <property type="entry name" value="ARGININE N-SUCCINYLTRANSFERASE"/>
    <property type="match status" value="1"/>
</dbReference>
<evidence type="ECO:0000313" key="5">
    <source>
        <dbReference type="Proteomes" id="UP000330809"/>
    </source>
</evidence>
<dbReference type="GO" id="GO:0006527">
    <property type="term" value="P:L-arginine catabolic process"/>
    <property type="evidence" value="ECO:0007669"/>
    <property type="project" value="InterPro"/>
</dbReference>
<reference evidence="4 5" key="1">
    <citation type="submission" date="2019-02" db="EMBL/GenBank/DDBJ databases">
        <authorList>
            <consortium name="Pathogen Informatics"/>
        </authorList>
    </citation>
    <scope>NUCLEOTIDE SEQUENCE [LARGE SCALE GENOMIC DNA]</scope>
    <source>
        <strain evidence="4 5">3012STDY7103891</strain>
    </source>
</reference>
<dbReference type="InterPro" id="IPR007041">
    <property type="entry name" value="Arg_succinylTrfase_AstA/AruG"/>
</dbReference>
<dbReference type="Pfam" id="PF04958">
    <property type="entry name" value="AstA"/>
    <property type="match status" value="1"/>
</dbReference>
<dbReference type="EC" id="2.3.1.109" evidence="4"/>
<dbReference type="RefSeq" id="WP_133143945.1">
    <property type="nucleotide sequence ID" value="NZ_CAACYJ010000012.1"/>
</dbReference>
<keyword evidence="1" id="KW-0056">Arginine metabolism</keyword>
<dbReference type="Proteomes" id="UP000330809">
    <property type="component" value="Unassembled WGS sequence"/>
</dbReference>
<dbReference type="Gene3D" id="2.40.40.20">
    <property type="match status" value="1"/>
</dbReference>
<dbReference type="NCBIfam" id="TIGR03243">
    <property type="entry name" value="arg_catab_AOST"/>
    <property type="match status" value="1"/>
</dbReference>
<keyword evidence="2 4" id="KW-0808">Transferase</keyword>
<dbReference type="AlphaFoldDB" id="A0A449IFV7"/>
<evidence type="ECO:0000256" key="1">
    <source>
        <dbReference type="ARBA" id="ARBA00022503"/>
    </source>
</evidence>
<keyword evidence="3 4" id="KW-0012">Acyltransferase</keyword>
<accession>A0A449IFV7</accession>
<sequence length="342" mass="37478">MTVWMVRPARGEDLDGLQRMARESLIGVTSLPNDRGSLERRIERSACSFGSVVGFPGEEEYLFVLEDLASGALLGCAGLQANCGFGQPFYSLRHEVFIHASPAQGIKHKVHALALCHDLGGNTLLNGFHIAAQLQDDPAAQLISRGRLLFIASHPQRFAAQLVAEMVGCTDEHGQSPFWDAVGRHFFGLDYSAAEALGAFQERTYLAELLPHYPIYVPLLPEQAQEVMGQVHPGARRPYEILLAEGFAGERYIDVYDAGPTLEAETARVCSIAESQRTTLRIDASSAADDAPAWLVCNESCADFRALIVRSNWLPERPLTLSAVEADALQLHEGDNLRLVRL</sequence>
<proteinExistence type="predicted"/>
<gene>
    <name evidence="4" type="primary">astA_1</name>
    <name evidence="4" type="ORF">NCTC10754_00856</name>
</gene>
<dbReference type="InterPro" id="IPR016181">
    <property type="entry name" value="Acyl_CoA_acyltransferase"/>
</dbReference>
<dbReference type="EMBL" id="CAACYJ010000012">
    <property type="protein sequence ID" value="VFB18313.1"/>
    <property type="molecule type" value="Genomic_DNA"/>
</dbReference>
<evidence type="ECO:0000256" key="2">
    <source>
        <dbReference type="ARBA" id="ARBA00022679"/>
    </source>
</evidence>
<dbReference type="SUPFAM" id="SSF55729">
    <property type="entry name" value="Acyl-CoA N-acyltransferases (Nat)"/>
    <property type="match status" value="1"/>
</dbReference>
<dbReference type="GO" id="GO:0008791">
    <property type="term" value="F:arginine N-succinyltransferase activity"/>
    <property type="evidence" value="ECO:0007669"/>
    <property type="project" value="UniProtKB-EC"/>
</dbReference>
<organism evidence="4 5">
    <name type="scientific">Pseudomonas fragi</name>
    <dbReference type="NCBI Taxonomy" id="296"/>
    <lineage>
        <taxon>Bacteria</taxon>
        <taxon>Pseudomonadati</taxon>
        <taxon>Pseudomonadota</taxon>
        <taxon>Gammaproteobacteria</taxon>
        <taxon>Pseudomonadales</taxon>
        <taxon>Pseudomonadaceae</taxon>
        <taxon>Pseudomonas</taxon>
    </lineage>
</organism>
<protein>
    <submittedName>
        <fullName evidence="4">Arginine/ornithine succinyltransferase AI subunit</fullName>
        <ecNumber evidence="4">2.3.1.109</ecNumber>
    </submittedName>
</protein>
<evidence type="ECO:0000256" key="3">
    <source>
        <dbReference type="ARBA" id="ARBA00023315"/>
    </source>
</evidence>